<organism evidence="3 4">
    <name type="scientific">Duganella guangzhouensis</name>
    <dbReference type="NCBI Taxonomy" id="2666084"/>
    <lineage>
        <taxon>Bacteria</taxon>
        <taxon>Pseudomonadati</taxon>
        <taxon>Pseudomonadota</taxon>
        <taxon>Betaproteobacteria</taxon>
        <taxon>Burkholderiales</taxon>
        <taxon>Oxalobacteraceae</taxon>
        <taxon>Telluria group</taxon>
        <taxon>Duganella</taxon>
    </lineage>
</organism>
<keyword evidence="4" id="KW-1185">Reference proteome</keyword>
<feature type="domain" description="Surface-adhesin protein E-like" evidence="2">
    <location>
        <begin position="26"/>
        <end position="133"/>
    </location>
</feature>
<gene>
    <name evidence="3" type="ORF">GJ699_19365</name>
</gene>
<keyword evidence="1" id="KW-0732">Signal</keyword>
<evidence type="ECO:0000259" key="2">
    <source>
        <dbReference type="Pfam" id="PF16747"/>
    </source>
</evidence>
<reference evidence="3 4" key="1">
    <citation type="submission" date="2019-11" db="EMBL/GenBank/DDBJ databases">
        <title>Novel species isolated from a subtropical stream in China.</title>
        <authorList>
            <person name="Lu H."/>
        </authorList>
    </citation>
    <scope>NUCLEOTIDE SEQUENCE [LARGE SCALE GENOMIC DNA]</scope>
    <source>
        <strain evidence="3 4">FT80W</strain>
    </source>
</reference>
<accession>A0A6I2L1W0</accession>
<protein>
    <recommendedName>
        <fullName evidence="2">Surface-adhesin protein E-like domain-containing protein</fullName>
    </recommendedName>
</protein>
<feature type="signal peptide" evidence="1">
    <location>
        <begin position="1"/>
        <end position="23"/>
    </location>
</feature>
<evidence type="ECO:0000313" key="4">
    <source>
        <dbReference type="Proteomes" id="UP000433309"/>
    </source>
</evidence>
<dbReference type="InterPro" id="IPR043088">
    <property type="entry name" value="Adhesin_E"/>
</dbReference>
<dbReference type="Pfam" id="PF16747">
    <property type="entry name" value="Adhesin_E"/>
    <property type="match status" value="1"/>
</dbReference>
<dbReference type="AlphaFoldDB" id="A0A6I2L1W0"/>
<sequence length="134" mass="14966">MNKVGLIAVALMLMLLAAGSAQAAQWVRTGGAKGASYYIDKASVVKTDKTRKVWSMQSYTRMQKTPEGRLYRSVKMLHTYACEDHTSTLMAQIYYPDAMGKGEPVENYKFEKFNPEEIVPDSPFDSALEVACKL</sequence>
<dbReference type="RefSeq" id="WP_154379287.1">
    <property type="nucleotide sequence ID" value="NZ_WKJK01000010.1"/>
</dbReference>
<dbReference type="Gene3D" id="2.40.128.710">
    <property type="entry name" value="Surface-adhesin protein E"/>
    <property type="match status" value="1"/>
</dbReference>
<evidence type="ECO:0000256" key="1">
    <source>
        <dbReference type="SAM" id="SignalP"/>
    </source>
</evidence>
<feature type="chain" id="PRO_5026035570" description="Surface-adhesin protein E-like domain-containing protein" evidence="1">
    <location>
        <begin position="24"/>
        <end position="134"/>
    </location>
</feature>
<dbReference type="EMBL" id="WKJK01000010">
    <property type="protein sequence ID" value="MRW92158.1"/>
    <property type="molecule type" value="Genomic_DNA"/>
</dbReference>
<comment type="caution">
    <text evidence="3">The sequence shown here is derived from an EMBL/GenBank/DDBJ whole genome shotgun (WGS) entry which is preliminary data.</text>
</comment>
<evidence type="ECO:0000313" key="3">
    <source>
        <dbReference type="EMBL" id="MRW92158.1"/>
    </source>
</evidence>
<dbReference type="InterPro" id="IPR031939">
    <property type="entry name" value="Adhesin_E-like"/>
</dbReference>
<dbReference type="Proteomes" id="UP000433309">
    <property type="component" value="Unassembled WGS sequence"/>
</dbReference>
<proteinExistence type="predicted"/>
<name>A0A6I2L1W0_9BURK</name>